<dbReference type="GO" id="GO:0016747">
    <property type="term" value="F:acyltransferase activity, transferring groups other than amino-acyl groups"/>
    <property type="evidence" value="ECO:0007669"/>
    <property type="project" value="InterPro"/>
</dbReference>
<proteinExistence type="predicted"/>
<keyword evidence="2" id="KW-0808">Transferase</keyword>
<keyword evidence="2" id="KW-0689">Ribosomal protein</keyword>
<dbReference type="InterPro" id="IPR051531">
    <property type="entry name" value="N-acetyltransferase"/>
</dbReference>
<dbReference type="InterPro" id="IPR000182">
    <property type="entry name" value="GNAT_dom"/>
</dbReference>
<dbReference type="EMBL" id="JYFN01000011">
    <property type="protein sequence ID" value="KJE23711.1"/>
    <property type="molecule type" value="Genomic_DNA"/>
</dbReference>
<protein>
    <submittedName>
        <fullName evidence="2">Acetyltransferase, ribosomal protein N-acetylase</fullName>
    </submittedName>
</protein>
<evidence type="ECO:0000313" key="3">
    <source>
        <dbReference type="Proteomes" id="UP000032545"/>
    </source>
</evidence>
<dbReference type="Proteomes" id="UP000032545">
    <property type="component" value="Unassembled WGS sequence"/>
</dbReference>
<dbReference type="PANTHER" id="PTHR43792">
    <property type="entry name" value="GNAT FAMILY, PUTATIVE (AFU_ORTHOLOGUE AFUA_3G00765)-RELATED-RELATED"/>
    <property type="match status" value="1"/>
</dbReference>
<reference evidence="3" key="1">
    <citation type="submission" date="2015-02" db="EMBL/GenBank/DDBJ databases">
        <title>Draft Genome of Frankia sp. CpI1-S.</title>
        <authorList>
            <person name="Oshone R.T."/>
            <person name="Ngom M."/>
            <person name="Ghodhbane-Gtari F."/>
            <person name="Gtari M."/>
            <person name="Morris K."/>
            <person name="Thomas K."/>
            <person name="Sen A."/>
            <person name="Tisa L.S."/>
        </authorList>
    </citation>
    <scope>NUCLEOTIDE SEQUENCE [LARGE SCALE GENOMIC DNA]</scope>
    <source>
        <strain evidence="3">CpI1-S</strain>
    </source>
</reference>
<dbReference type="SUPFAM" id="SSF55729">
    <property type="entry name" value="Acyl-CoA N-acyltransferases (Nat)"/>
    <property type="match status" value="1"/>
</dbReference>
<dbReference type="RefSeq" id="WP_044884580.1">
    <property type="nucleotide sequence ID" value="NZ_JYFN01000011.1"/>
</dbReference>
<dbReference type="GO" id="GO:0005840">
    <property type="term" value="C:ribosome"/>
    <property type="evidence" value="ECO:0007669"/>
    <property type="project" value="UniProtKB-KW"/>
</dbReference>
<dbReference type="PROSITE" id="PS51186">
    <property type="entry name" value="GNAT"/>
    <property type="match status" value="1"/>
</dbReference>
<gene>
    <name evidence="2" type="ORF">FF36_01896</name>
</gene>
<dbReference type="OrthoDB" id="3533156at2"/>
<evidence type="ECO:0000259" key="1">
    <source>
        <dbReference type="PROSITE" id="PS51186"/>
    </source>
</evidence>
<evidence type="ECO:0000313" key="2">
    <source>
        <dbReference type="EMBL" id="KJE23711.1"/>
    </source>
</evidence>
<comment type="caution">
    <text evidence="2">The sequence shown here is derived from an EMBL/GenBank/DDBJ whole genome shotgun (WGS) entry which is preliminary data.</text>
</comment>
<feature type="domain" description="N-acetyltransferase" evidence="1">
    <location>
        <begin position="12"/>
        <end position="166"/>
    </location>
</feature>
<dbReference type="Pfam" id="PF13302">
    <property type="entry name" value="Acetyltransf_3"/>
    <property type="match status" value="1"/>
</dbReference>
<dbReference type="AlphaFoldDB" id="A0A0D8BHX1"/>
<accession>A0A0D8BHX1</accession>
<sequence>MTTIPTLTTDRLILRPIARADLDAYAEIWSDEEFTRHIGGPSDRHGTWHNLAGNIGCWTLEGVGPWSVVERATGTLIGRAGLWNEPGWPGIEAVWFIGRPWWGHGFGTEAATAAIGWAFDEYPDLPEVVSVIRATNAASIRLAERLGMHLTRTERLHGAEKGIYAIARSEWVSRAPTIEA</sequence>
<reference evidence="2 3" key="2">
    <citation type="journal article" date="2016" name="Genome Announc.">
        <title>Permanent Draft Genome Sequences for Two Variants of Frankia sp. Strain CpI1, the First Frankia Strain Isolated from Root Nodules of Comptonia peregrina.</title>
        <authorList>
            <person name="Oshone R."/>
            <person name="Hurst S.G.IV."/>
            <person name="Abebe-Akele F."/>
            <person name="Simpson S."/>
            <person name="Morris K."/>
            <person name="Thomas W.K."/>
            <person name="Tisa L.S."/>
        </authorList>
    </citation>
    <scope>NUCLEOTIDE SEQUENCE [LARGE SCALE GENOMIC DNA]</scope>
    <source>
        <strain evidence="3">CpI1-S</strain>
    </source>
</reference>
<dbReference type="InterPro" id="IPR016181">
    <property type="entry name" value="Acyl_CoA_acyltransferase"/>
</dbReference>
<dbReference type="PATRIC" id="fig|1502723.3.peg.625"/>
<dbReference type="Gene3D" id="3.40.630.30">
    <property type="match status" value="1"/>
</dbReference>
<dbReference type="PANTHER" id="PTHR43792:SF1">
    <property type="entry name" value="N-ACETYLTRANSFERASE DOMAIN-CONTAINING PROTEIN"/>
    <property type="match status" value="1"/>
</dbReference>
<organism evidence="2 3">
    <name type="scientific">Frankia torreyi</name>
    <dbReference type="NCBI Taxonomy" id="1856"/>
    <lineage>
        <taxon>Bacteria</taxon>
        <taxon>Bacillati</taxon>
        <taxon>Actinomycetota</taxon>
        <taxon>Actinomycetes</taxon>
        <taxon>Frankiales</taxon>
        <taxon>Frankiaceae</taxon>
        <taxon>Frankia</taxon>
    </lineage>
</organism>
<name>A0A0D8BHX1_9ACTN</name>
<keyword evidence="3" id="KW-1185">Reference proteome</keyword>
<keyword evidence="2" id="KW-0687">Ribonucleoprotein</keyword>